<proteinExistence type="predicted"/>
<evidence type="ECO:0000313" key="3">
    <source>
        <dbReference type="Proteomes" id="UP000637359"/>
    </source>
</evidence>
<evidence type="ECO:0000256" key="1">
    <source>
        <dbReference type="SAM" id="SignalP"/>
    </source>
</evidence>
<dbReference type="EMBL" id="JACOOL010000014">
    <property type="protein sequence ID" value="MBC5638272.1"/>
    <property type="molecule type" value="Genomic_DNA"/>
</dbReference>
<evidence type="ECO:0008006" key="4">
    <source>
        <dbReference type="Google" id="ProtNLM"/>
    </source>
</evidence>
<dbReference type="Proteomes" id="UP000637359">
    <property type="component" value="Unassembled WGS sequence"/>
</dbReference>
<dbReference type="RefSeq" id="WP_186870982.1">
    <property type="nucleotide sequence ID" value="NZ_JACOOL010000014.1"/>
</dbReference>
<accession>A0A923RLN0</accession>
<keyword evidence="1" id="KW-0732">Signal</keyword>
<dbReference type="AlphaFoldDB" id="A0A923RLN0"/>
<name>A0A923RLN0_9BACI</name>
<keyword evidence="3" id="KW-1185">Reference proteome</keyword>
<comment type="caution">
    <text evidence="2">The sequence shown here is derived from an EMBL/GenBank/DDBJ whole genome shotgun (WGS) entry which is preliminary data.</text>
</comment>
<feature type="chain" id="PRO_5037319586" description="CYTH domain-containing protein" evidence="1">
    <location>
        <begin position="26"/>
        <end position="265"/>
    </location>
</feature>
<organism evidence="2 3">
    <name type="scientific">Ornithinibacillus hominis</name>
    <dbReference type="NCBI Taxonomy" id="2763055"/>
    <lineage>
        <taxon>Bacteria</taxon>
        <taxon>Bacillati</taxon>
        <taxon>Bacillota</taxon>
        <taxon>Bacilli</taxon>
        <taxon>Bacillales</taxon>
        <taxon>Bacillaceae</taxon>
        <taxon>Ornithinibacillus</taxon>
    </lineage>
</organism>
<evidence type="ECO:0000313" key="2">
    <source>
        <dbReference type="EMBL" id="MBC5638272.1"/>
    </source>
</evidence>
<reference evidence="2" key="1">
    <citation type="submission" date="2020-08" db="EMBL/GenBank/DDBJ databases">
        <title>Genome public.</title>
        <authorList>
            <person name="Liu C."/>
            <person name="Sun Q."/>
        </authorList>
    </citation>
    <scope>NUCLEOTIDE SEQUENCE</scope>
    <source>
        <strain evidence="2">BX22</strain>
    </source>
</reference>
<gene>
    <name evidence="2" type="ORF">H8S33_15940</name>
</gene>
<sequence length="265" mass="30641">MKKIIILFSFLLTVMIGVAATPAYAASDIEPGFEVKFNLDLDSFPSTNEMLDIFDAEHDEDVKVYYFDTPDQTFRKLGYIHRLRVYASDKKTNITYKKVFPGIAVPDAIEEASEKGFHGDMSNYKFENDRKEGVDTFSISRKKKFKKDDILRFDLIDPAYAINLFQEEAPKKYRKWDDEDWYRETLANTIPYGPALAHTYEGHFLGFDADVEIWSYKCETIAEISTKTDDPAKADQIEAVWFNKLSEEGWLSENQTSKTGFVMDR</sequence>
<protein>
    <recommendedName>
        <fullName evidence="4">CYTH domain-containing protein</fullName>
    </recommendedName>
</protein>
<feature type="signal peptide" evidence="1">
    <location>
        <begin position="1"/>
        <end position="25"/>
    </location>
</feature>